<evidence type="ECO:0000313" key="3">
    <source>
        <dbReference type="Proteomes" id="UP000024404"/>
    </source>
</evidence>
<dbReference type="AlphaFoldDB" id="A0A8R1XPV4"/>
<proteinExistence type="predicted"/>
<evidence type="ECO:0000256" key="1">
    <source>
        <dbReference type="SAM" id="MobiDB-lite"/>
    </source>
</evidence>
<reference evidence="3" key="1">
    <citation type="submission" date="2013-10" db="EMBL/GenBank/DDBJ databases">
        <title>Genome sequencing of Onchocerca volvulus.</title>
        <authorList>
            <person name="Cotton J."/>
            <person name="Tsai J."/>
            <person name="Stanley E."/>
            <person name="Tracey A."/>
            <person name="Holroyd N."/>
            <person name="Lustigman S."/>
            <person name="Berriman M."/>
        </authorList>
    </citation>
    <scope>NUCLEOTIDE SEQUENCE</scope>
</reference>
<feature type="compositionally biased region" description="Basic and acidic residues" evidence="1">
    <location>
        <begin position="20"/>
        <end position="30"/>
    </location>
</feature>
<name>A0A8R1XPV4_ONCVO</name>
<keyword evidence="3" id="KW-1185">Reference proteome</keyword>
<feature type="region of interest" description="Disordered" evidence="1">
    <location>
        <begin position="1"/>
        <end position="30"/>
    </location>
</feature>
<dbReference type="Proteomes" id="UP000024404">
    <property type="component" value="Unassembled WGS sequence"/>
</dbReference>
<sequence length="74" mass="8672">MNASQKDGIRRKTMNPSQKDGCHQRRTDPLEKDVSVHTPFIYYRGLNFKQTQHLFGITILDSSQNVDLFTRRYA</sequence>
<evidence type="ECO:0000313" key="2">
    <source>
        <dbReference type="EnsemblMetazoa" id="OVOC1581.1"/>
    </source>
</evidence>
<reference evidence="2" key="2">
    <citation type="submission" date="2022-06" db="UniProtKB">
        <authorList>
            <consortium name="EnsemblMetazoa"/>
        </authorList>
    </citation>
    <scope>IDENTIFICATION</scope>
</reference>
<dbReference type="EnsemblMetazoa" id="OVOC1581.1">
    <property type="protein sequence ID" value="OVOC1581.1"/>
    <property type="gene ID" value="WBGene00238390"/>
</dbReference>
<organism evidence="2 3">
    <name type="scientific">Onchocerca volvulus</name>
    <dbReference type="NCBI Taxonomy" id="6282"/>
    <lineage>
        <taxon>Eukaryota</taxon>
        <taxon>Metazoa</taxon>
        <taxon>Ecdysozoa</taxon>
        <taxon>Nematoda</taxon>
        <taxon>Chromadorea</taxon>
        <taxon>Rhabditida</taxon>
        <taxon>Spirurina</taxon>
        <taxon>Spiruromorpha</taxon>
        <taxon>Filarioidea</taxon>
        <taxon>Onchocercidae</taxon>
        <taxon>Onchocerca</taxon>
    </lineage>
</organism>
<protein>
    <submittedName>
        <fullName evidence="2">Uncharacterized protein</fullName>
    </submittedName>
</protein>
<dbReference type="EMBL" id="CMVM020000048">
    <property type="status" value="NOT_ANNOTATED_CDS"/>
    <property type="molecule type" value="Genomic_DNA"/>
</dbReference>
<accession>A0A8R1XPV4</accession>